<reference evidence="2 3" key="1">
    <citation type="submission" date="2018-08" db="EMBL/GenBank/DDBJ databases">
        <title>A genome reference for cultivated species of the human gut microbiota.</title>
        <authorList>
            <person name="Zou Y."/>
            <person name="Xue W."/>
            <person name="Luo G."/>
        </authorList>
    </citation>
    <scope>NUCLEOTIDE SEQUENCE [LARGE SCALE GENOMIC DNA]</scope>
    <source>
        <strain evidence="2 3">AF22-12AC</strain>
    </source>
</reference>
<sequence>MDKFLKNSLYKWNYIRKDKLSFLEKPILEIRRICEKNLLLLGMLYSFIIFLLVYKFAYPSWESADDFLISGILSGMSGESSPYVLVISYPLSYILYYLQIWVPQLNWLTILEIFSVWISFSVFIWFFLRKKNIFGYMAAIFMPLVFEVSFYMSLNYTRSACLLCFTGAFLIYYCFVENKCKSGVVMGILIYILGSLTRYSCSLLALPYVGIWMIQYFGRQLRKRQFLIKEDLILIVLFVVAIGVAGGGHAYHTYKYSELETISDYMEYNSARASAYDYLVSDYWAYYDFFEKIGVSYNDYDMLRGSMIYDDFFSIDKYRQIAKINFQENETLMQKRVAVQSRLMNNLMYYNSGVQSGQRNVSILFFLCAIISLICIGKKSVFSFICTICGTMLIVFYFIWTGRFPSWVQDSLYFIGSINLLYGIQWNALWVDNVHCRPNVQVIRKRMLYVICLCALVLGMSFSKTKFLNRSSIEPNVDVCRALEYMQNDTAGVYLIDNFAYCPFPIMNAYGSLWGLKKGSWDNIMRVGGWFIDHPVMNDQLEMLNIKSPIREMVDDNIYLFTDLNSWNLYKYQIFIYEHYGVSAYPKLVKQWGQYAIYSFELIKQ</sequence>
<name>A0A395VBA6_9FIRM</name>
<dbReference type="EMBL" id="QRVL01000008">
    <property type="protein sequence ID" value="RGS39673.1"/>
    <property type="molecule type" value="Genomic_DNA"/>
</dbReference>
<evidence type="ECO:0000256" key="1">
    <source>
        <dbReference type="SAM" id="Phobius"/>
    </source>
</evidence>
<dbReference type="AlphaFoldDB" id="A0A395VBA6"/>
<accession>A0A395VBA6</accession>
<organism evidence="2 3">
    <name type="scientific">Roseburia hominis</name>
    <dbReference type="NCBI Taxonomy" id="301301"/>
    <lineage>
        <taxon>Bacteria</taxon>
        <taxon>Bacillati</taxon>
        <taxon>Bacillota</taxon>
        <taxon>Clostridia</taxon>
        <taxon>Lachnospirales</taxon>
        <taxon>Lachnospiraceae</taxon>
        <taxon>Roseburia</taxon>
    </lineage>
</organism>
<comment type="caution">
    <text evidence="2">The sequence shown here is derived from an EMBL/GenBank/DDBJ whole genome shotgun (WGS) entry which is preliminary data.</text>
</comment>
<keyword evidence="1" id="KW-0812">Transmembrane</keyword>
<keyword evidence="1" id="KW-1133">Transmembrane helix</keyword>
<feature type="transmembrane region" description="Helical" evidence="1">
    <location>
        <begin position="357"/>
        <end position="376"/>
    </location>
</feature>
<feature type="transmembrane region" description="Helical" evidence="1">
    <location>
        <begin position="81"/>
        <end position="98"/>
    </location>
</feature>
<feature type="transmembrane region" description="Helical" evidence="1">
    <location>
        <begin position="446"/>
        <end position="463"/>
    </location>
</feature>
<feature type="transmembrane region" description="Helical" evidence="1">
    <location>
        <begin position="412"/>
        <end position="434"/>
    </location>
</feature>
<feature type="transmembrane region" description="Helical" evidence="1">
    <location>
        <begin position="381"/>
        <end position="400"/>
    </location>
</feature>
<feature type="transmembrane region" description="Helical" evidence="1">
    <location>
        <begin position="38"/>
        <end position="61"/>
    </location>
</feature>
<protein>
    <recommendedName>
        <fullName evidence="4">Glycosyltransferase RgtA/B/C/D-like domain-containing protein</fullName>
    </recommendedName>
</protein>
<evidence type="ECO:0008006" key="4">
    <source>
        <dbReference type="Google" id="ProtNLM"/>
    </source>
</evidence>
<dbReference type="Proteomes" id="UP000266172">
    <property type="component" value="Unassembled WGS sequence"/>
</dbReference>
<feature type="transmembrane region" description="Helical" evidence="1">
    <location>
        <begin position="232"/>
        <end position="251"/>
    </location>
</feature>
<evidence type="ECO:0000313" key="3">
    <source>
        <dbReference type="Proteomes" id="UP000266172"/>
    </source>
</evidence>
<evidence type="ECO:0000313" key="2">
    <source>
        <dbReference type="EMBL" id="RGS39673.1"/>
    </source>
</evidence>
<feature type="transmembrane region" description="Helical" evidence="1">
    <location>
        <begin position="159"/>
        <end position="176"/>
    </location>
</feature>
<feature type="transmembrane region" description="Helical" evidence="1">
    <location>
        <begin position="133"/>
        <end position="152"/>
    </location>
</feature>
<dbReference type="RefSeq" id="WP_118097625.1">
    <property type="nucleotide sequence ID" value="NZ_CAUGCI010000007.1"/>
</dbReference>
<gene>
    <name evidence="2" type="ORF">DWX93_10635</name>
</gene>
<feature type="transmembrane region" description="Helical" evidence="1">
    <location>
        <begin position="105"/>
        <end position="127"/>
    </location>
</feature>
<proteinExistence type="predicted"/>
<keyword evidence="1" id="KW-0472">Membrane</keyword>
<feature type="transmembrane region" description="Helical" evidence="1">
    <location>
        <begin position="188"/>
        <end position="211"/>
    </location>
</feature>